<keyword evidence="3" id="KW-0863">Zinc-finger</keyword>
<keyword evidence="2" id="KW-0479">Metal-binding</keyword>
<evidence type="ECO:0000256" key="6">
    <source>
        <dbReference type="SAM" id="MobiDB-lite"/>
    </source>
</evidence>
<feature type="compositionally biased region" description="Acidic residues" evidence="6">
    <location>
        <begin position="184"/>
        <end position="196"/>
    </location>
</feature>
<keyword evidence="5" id="KW-0539">Nucleus</keyword>
<organism evidence="8 9">
    <name type="scientific">Penicillium atrosanguineum</name>
    <dbReference type="NCBI Taxonomy" id="1132637"/>
    <lineage>
        <taxon>Eukaryota</taxon>
        <taxon>Fungi</taxon>
        <taxon>Dikarya</taxon>
        <taxon>Ascomycota</taxon>
        <taxon>Pezizomycotina</taxon>
        <taxon>Eurotiomycetes</taxon>
        <taxon>Eurotiomycetidae</taxon>
        <taxon>Eurotiales</taxon>
        <taxon>Aspergillaceae</taxon>
        <taxon>Penicillium</taxon>
    </lineage>
</organism>
<dbReference type="AlphaFoldDB" id="A0A9W9PZW6"/>
<proteinExistence type="predicted"/>
<comment type="caution">
    <text evidence="8">The sequence shown here is derived from an EMBL/GenBank/DDBJ whole genome shotgun (WGS) entry which is preliminary data.</text>
</comment>
<dbReference type="Pfam" id="PF05699">
    <property type="entry name" value="Dimer_Tnp_hAT"/>
    <property type="match status" value="1"/>
</dbReference>
<evidence type="ECO:0000313" key="9">
    <source>
        <dbReference type="Proteomes" id="UP001147746"/>
    </source>
</evidence>
<dbReference type="GO" id="GO:0046983">
    <property type="term" value="F:protein dimerization activity"/>
    <property type="evidence" value="ECO:0007669"/>
    <property type="project" value="InterPro"/>
</dbReference>
<evidence type="ECO:0000256" key="5">
    <source>
        <dbReference type="ARBA" id="ARBA00023242"/>
    </source>
</evidence>
<reference evidence="8" key="1">
    <citation type="submission" date="2022-12" db="EMBL/GenBank/DDBJ databases">
        <authorList>
            <person name="Petersen C."/>
        </authorList>
    </citation>
    <scope>NUCLEOTIDE SEQUENCE</scope>
    <source>
        <strain evidence="8">IBT 21472</strain>
    </source>
</reference>
<dbReference type="PANTHER" id="PTHR46481">
    <property type="entry name" value="ZINC FINGER BED DOMAIN-CONTAINING PROTEIN 4"/>
    <property type="match status" value="1"/>
</dbReference>
<feature type="domain" description="HAT C-terminal dimerisation" evidence="7">
    <location>
        <begin position="65"/>
        <end position="138"/>
    </location>
</feature>
<evidence type="ECO:0000256" key="1">
    <source>
        <dbReference type="ARBA" id="ARBA00004123"/>
    </source>
</evidence>
<gene>
    <name evidence="8" type="ORF">N7476_006771</name>
</gene>
<dbReference type="Proteomes" id="UP001147746">
    <property type="component" value="Unassembled WGS sequence"/>
</dbReference>
<reference evidence="8" key="2">
    <citation type="journal article" date="2023" name="IMA Fungus">
        <title>Comparative genomic study of the Penicillium genus elucidates a diverse pangenome and 15 lateral gene transfer events.</title>
        <authorList>
            <person name="Petersen C."/>
            <person name="Sorensen T."/>
            <person name="Nielsen M.R."/>
            <person name="Sondergaard T.E."/>
            <person name="Sorensen J.L."/>
            <person name="Fitzpatrick D.A."/>
            <person name="Frisvad J.C."/>
            <person name="Nielsen K.L."/>
        </authorList>
    </citation>
    <scope>NUCLEOTIDE SEQUENCE</scope>
    <source>
        <strain evidence="8">IBT 21472</strain>
    </source>
</reference>
<sequence length="245" mass="27719">MLQALQAARKKLNEYYSETDHLASYKERLTNQAISSQSLSLGGGRSRLDSMVKLNRPRSTIAGDELSQYLDSATIDTTPLGFWKDNADRFPALAALARDILSVPATGAGVERLFNTARDICHYRRGRLSATTIQELMMFLCTSKFEIEEEQAAFLQEFFTRDEIEAAKEEREFTPDSVSVDPISDTEEEQTQEEEDIQGRGDILVGANNSTDPPLPSNEEESTQLRASVRARKRVRRDEDLYTYY</sequence>
<dbReference type="InterPro" id="IPR052035">
    <property type="entry name" value="ZnF_BED_domain_contain"/>
</dbReference>
<dbReference type="EMBL" id="JAPZBO010000005">
    <property type="protein sequence ID" value="KAJ5316464.1"/>
    <property type="molecule type" value="Genomic_DNA"/>
</dbReference>
<feature type="region of interest" description="Disordered" evidence="6">
    <location>
        <begin position="169"/>
        <end position="231"/>
    </location>
</feature>
<dbReference type="SUPFAM" id="SSF53098">
    <property type="entry name" value="Ribonuclease H-like"/>
    <property type="match status" value="1"/>
</dbReference>
<evidence type="ECO:0000313" key="8">
    <source>
        <dbReference type="EMBL" id="KAJ5316464.1"/>
    </source>
</evidence>
<dbReference type="PANTHER" id="PTHR46481:SF10">
    <property type="entry name" value="ZINC FINGER BED DOMAIN-CONTAINING PROTEIN 39"/>
    <property type="match status" value="1"/>
</dbReference>
<dbReference type="GO" id="GO:0008270">
    <property type="term" value="F:zinc ion binding"/>
    <property type="evidence" value="ECO:0007669"/>
    <property type="project" value="UniProtKB-KW"/>
</dbReference>
<name>A0A9W9PZW6_9EURO</name>
<accession>A0A9W9PZW6</accession>
<comment type="subcellular location">
    <subcellularLocation>
        <location evidence="1">Nucleus</location>
    </subcellularLocation>
</comment>
<keyword evidence="4" id="KW-0862">Zinc</keyword>
<evidence type="ECO:0000256" key="3">
    <source>
        <dbReference type="ARBA" id="ARBA00022771"/>
    </source>
</evidence>
<evidence type="ECO:0000256" key="4">
    <source>
        <dbReference type="ARBA" id="ARBA00022833"/>
    </source>
</evidence>
<dbReference type="InterPro" id="IPR012337">
    <property type="entry name" value="RNaseH-like_sf"/>
</dbReference>
<keyword evidence="9" id="KW-1185">Reference proteome</keyword>
<dbReference type="GO" id="GO:0005634">
    <property type="term" value="C:nucleus"/>
    <property type="evidence" value="ECO:0007669"/>
    <property type="project" value="UniProtKB-SubCell"/>
</dbReference>
<evidence type="ECO:0000259" key="7">
    <source>
        <dbReference type="Pfam" id="PF05699"/>
    </source>
</evidence>
<evidence type="ECO:0000256" key="2">
    <source>
        <dbReference type="ARBA" id="ARBA00022723"/>
    </source>
</evidence>
<dbReference type="InterPro" id="IPR008906">
    <property type="entry name" value="HATC_C_dom"/>
</dbReference>
<protein>
    <recommendedName>
        <fullName evidence="7">HAT C-terminal dimerisation domain-containing protein</fullName>
    </recommendedName>
</protein>